<gene>
    <name evidence="1" type="ORF">Cob_v008663</name>
</gene>
<evidence type="ECO:0000313" key="2">
    <source>
        <dbReference type="Proteomes" id="UP000014480"/>
    </source>
</evidence>
<name>A0A484FNJ5_COLOR</name>
<keyword evidence="2" id="KW-1185">Reference proteome</keyword>
<dbReference type="OrthoDB" id="3523319at2759"/>
<sequence length="155" mass="16733">MAATTDSPPYTGPSPRHMIDTHTLAREIINRHDDPCPILDADELDLLSNFVADPSGGNELLKARGLQVEPSKSGSLVAYVISVHGTDKAALTGEEIDALKEWYTFRGSQKYPCVRQRVLEISLFVGRSGVGSVYGCPTRRLGGRLALPTAPLLMG</sequence>
<proteinExistence type="predicted"/>
<organism evidence="1 2">
    <name type="scientific">Colletotrichum orbiculare (strain 104-T / ATCC 96160 / CBS 514.97 / LARS 414 / MAFF 240422)</name>
    <name type="common">Cucumber anthracnose fungus</name>
    <name type="synonym">Colletotrichum lagenarium</name>
    <dbReference type="NCBI Taxonomy" id="1213857"/>
    <lineage>
        <taxon>Eukaryota</taxon>
        <taxon>Fungi</taxon>
        <taxon>Dikarya</taxon>
        <taxon>Ascomycota</taxon>
        <taxon>Pezizomycotina</taxon>
        <taxon>Sordariomycetes</taxon>
        <taxon>Hypocreomycetidae</taxon>
        <taxon>Glomerellales</taxon>
        <taxon>Glomerellaceae</taxon>
        <taxon>Colletotrichum</taxon>
        <taxon>Colletotrichum orbiculare species complex</taxon>
    </lineage>
</organism>
<reference evidence="2" key="2">
    <citation type="journal article" date="2019" name="Mol. Plant Microbe Interact.">
        <title>Genome sequence resources for four phytopathogenic fungi from the Colletotrichum orbiculare species complex.</title>
        <authorList>
            <person name="Gan P."/>
            <person name="Tsushima A."/>
            <person name="Narusaka M."/>
            <person name="Narusaka Y."/>
            <person name="Takano Y."/>
            <person name="Kubo Y."/>
            <person name="Shirasu K."/>
        </authorList>
    </citation>
    <scope>GENOME REANNOTATION</scope>
    <source>
        <strain evidence="2">104-T / ATCC 96160 / CBS 514.97 / LARS 414 / MAFF 240422</strain>
    </source>
</reference>
<evidence type="ECO:0000313" key="1">
    <source>
        <dbReference type="EMBL" id="TDZ18527.1"/>
    </source>
</evidence>
<reference evidence="2" key="1">
    <citation type="journal article" date="2013" name="New Phytol.">
        <title>Comparative genomic and transcriptomic analyses reveal the hemibiotrophic stage shift of Colletotrichum fungi.</title>
        <authorList>
            <person name="Gan P."/>
            <person name="Ikeda K."/>
            <person name="Irieda H."/>
            <person name="Narusaka M."/>
            <person name="O'Connell R.J."/>
            <person name="Narusaka Y."/>
            <person name="Takano Y."/>
            <person name="Kubo Y."/>
            <person name="Shirasu K."/>
        </authorList>
    </citation>
    <scope>NUCLEOTIDE SEQUENCE [LARGE SCALE GENOMIC DNA]</scope>
    <source>
        <strain evidence="2">104-T / ATCC 96160 / CBS 514.97 / LARS 414 / MAFF 240422</strain>
    </source>
</reference>
<dbReference type="EMBL" id="AMCV02000023">
    <property type="protein sequence ID" value="TDZ18527.1"/>
    <property type="molecule type" value="Genomic_DNA"/>
</dbReference>
<comment type="caution">
    <text evidence="1">The sequence shown here is derived from an EMBL/GenBank/DDBJ whole genome shotgun (WGS) entry which is preliminary data.</text>
</comment>
<accession>A0A484FNJ5</accession>
<protein>
    <submittedName>
        <fullName evidence="1">Uncharacterized protein</fullName>
    </submittedName>
</protein>
<dbReference type="Proteomes" id="UP000014480">
    <property type="component" value="Unassembled WGS sequence"/>
</dbReference>
<dbReference type="AlphaFoldDB" id="A0A484FNJ5"/>